<dbReference type="InterPro" id="IPR011141">
    <property type="entry name" value="Polyketide_synthase_type-III"/>
</dbReference>
<dbReference type="GO" id="GO:0016747">
    <property type="term" value="F:acyltransferase activity, transferring groups other than amino-acyl groups"/>
    <property type="evidence" value="ECO:0007669"/>
    <property type="project" value="InterPro"/>
</dbReference>
<dbReference type="AlphaFoldDB" id="A0A6V7NL02"/>
<dbReference type="PANTHER" id="PTHR11877:SF10">
    <property type="entry name" value="TYPE III POLYKETIDE SYNTHASE B"/>
    <property type="match status" value="1"/>
</dbReference>
<dbReference type="InterPro" id="IPR001099">
    <property type="entry name" value="Chalcone/stilbene_synt_N"/>
</dbReference>
<dbReference type="EMBL" id="LR862139">
    <property type="protein sequence ID" value="CAD1818956.1"/>
    <property type="molecule type" value="Genomic_DNA"/>
</dbReference>
<proteinExistence type="inferred from homology"/>
<dbReference type="InterPro" id="IPR012328">
    <property type="entry name" value="Chalcone/stilbene_synt_C"/>
</dbReference>
<name>A0A6V7NL02_ANACO</name>
<accession>A0A6V7NL02</accession>
<evidence type="ECO:0000256" key="3">
    <source>
        <dbReference type="SAM" id="MobiDB-lite"/>
    </source>
</evidence>
<dbReference type="Pfam" id="PF02797">
    <property type="entry name" value="Chal_sti_synt_C"/>
    <property type="match status" value="1"/>
</dbReference>
<dbReference type="PANTHER" id="PTHR11877">
    <property type="entry name" value="HYDROXYMETHYLGLUTARYL-COA SYNTHASE"/>
    <property type="match status" value="1"/>
</dbReference>
<feature type="compositionally biased region" description="Basic residues" evidence="3">
    <location>
        <begin position="82"/>
        <end position="109"/>
    </location>
</feature>
<reference evidence="6" key="1">
    <citation type="submission" date="2020-07" db="EMBL/GenBank/DDBJ databases">
        <authorList>
            <person name="Lin J."/>
        </authorList>
    </citation>
    <scope>NUCLEOTIDE SEQUENCE</scope>
</reference>
<organism evidence="6">
    <name type="scientific">Ananas comosus var. bracteatus</name>
    <name type="common">red pineapple</name>
    <dbReference type="NCBI Taxonomy" id="296719"/>
    <lineage>
        <taxon>Eukaryota</taxon>
        <taxon>Viridiplantae</taxon>
        <taxon>Streptophyta</taxon>
        <taxon>Embryophyta</taxon>
        <taxon>Tracheophyta</taxon>
        <taxon>Spermatophyta</taxon>
        <taxon>Magnoliopsida</taxon>
        <taxon>Liliopsida</taxon>
        <taxon>Poales</taxon>
        <taxon>Bromeliaceae</taxon>
        <taxon>Bromelioideae</taxon>
        <taxon>Ananas</taxon>
    </lineage>
</organism>
<protein>
    <submittedName>
        <fullName evidence="6">Uncharacterized protein</fullName>
    </submittedName>
</protein>
<evidence type="ECO:0000256" key="1">
    <source>
        <dbReference type="ARBA" id="ARBA00005531"/>
    </source>
</evidence>
<feature type="compositionally biased region" description="Low complexity" evidence="3">
    <location>
        <begin position="40"/>
        <end position="81"/>
    </location>
</feature>
<dbReference type="Pfam" id="PF00195">
    <property type="entry name" value="Chal_sti_synt_N"/>
    <property type="match status" value="1"/>
</dbReference>
<feature type="region of interest" description="Disordered" evidence="3">
    <location>
        <begin position="40"/>
        <end position="115"/>
    </location>
</feature>
<feature type="domain" description="Chalcone/stilbene synthase C-terminal" evidence="5">
    <location>
        <begin position="136"/>
        <end position="208"/>
    </location>
</feature>
<evidence type="ECO:0000313" key="6">
    <source>
        <dbReference type="EMBL" id="CAD1818956.1"/>
    </source>
</evidence>
<keyword evidence="2" id="KW-0808">Transferase</keyword>
<keyword evidence="2" id="KW-0012">Acyltransferase</keyword>
<gene>
    <name evidence="6" type="ORF">CB5_LOCUS2167</name>
</gene>
<sequence>MAAEASAACIASWGRPLSAITHLVYVSSSEARFPAATCTSRAPSASAPTCAASCSPSPAAPAASPASGWRRTSPRAPAGPRAARHRRDHRGRLPAPQRRPHLRPRRRRAVRDGAGAAVVGADDDGVTEGIETPLFELSTAAQRFLPGTEKTIDGRLTEEGINFQLGRELPQLIEDNVEDFVKKLIKECGGQLNQDGGDMIKYNDLFWPFILVGPQY</sequence>
<dbReference type="InterPro" id="IPR016039">
    <property type="entry name" value="Thiolase-like"/>
</dbReference>
<dbReference type="SUPFAM" id="SSF53901">
    <property type="entry name" value="Thiolase-like"/>
    <property type="match status" value="1"/>
</dbReference>
<evidence type="ECO:0000259" key="4">
    <source>
        <dbReference type="Pfam" id="PF00195"/>
    </source>
</evidence>
<feature type="domain" description="Chalcone/stilbene synthase N-terminal" evidence="4">
    <location>
        <begin position="1"/>
        <end position="36"/>
    </location>
</feature>
<dbReference type="Gene3D" id="3.40.47.10">
    <property type="match status" value="2"/>
</dbReference>
<evidence type="ECO:0000259" key="5">
    <source>
        <dbReference type="Pfam" id="PF02797"/>
    </source>
</evidence>
<evidence type="ECO:0000256" key="2">
    <source>
        <dbReference type="RuleBase" id="RU003633"/>
    </source>
</evidence>
<dbReference type="GO" id="GO:0030639">
    <property type="term" value="P:polyketide biosynthetic process"/>
    <property type="evidence" value="ECO:0007669"/>
    <property type="project" value="TreeGrafter"/>
</dbReference>
<comment type="similarity">
    <text evidence="1 2">Belongs to the thiolase-like superfamily. Chalcone/stilbene synthases family.</text>
</comment>